<name>A0AA85ETW2_9TREM</name>
<evidence type="ECO:0000256" key="7">
    <source>
        <dbReference type="ARBA" id="ARBA00023065"/>
    </source>
</evidence>
<feature type="transmembrane region" description="Helical" evidence="9">
    <location>
        <begin position="839"/>
        <end position="864"/>
    </location>
</feature>
<dbReference type="GO" id="GO:0015701">
    <property type="term" value="P:bicarbonate transport"/>
    <property type="evidence" value="ECO:0007669"/>
    <property type="project" value="TreeGrafter"/>
</dbReference>
<evidence type="ECO:0000256" key="2">
    <source>
        <dbReference type="ARBA" id="ARBA00010993"/>
    </source>
</evidence>
<feature type="transmembrane region" description="Helical" evidence="9">
    <location>
        <begin position="460"/>
        <end position="483"/>
    </location>
</feature>
<dbReference type="GO" id="GO:0005886">
    <property type="term" value="C:plasma membrane"/>
    <property type="evidence" value="ECO:0007669"/>
    <property type="project" value="UniProtKB-SubCell"/>
</dbReference>
<feature type="domain" description="Bicarbonate transporter-like transmembrane" evidence="10">
    <location>
        <begin position="624"/>
        <end position="932"/>
    </location>
</feature>
<accession>A0AA85ETW2</accession>
<keyword evidence="7" id="KW-0406">Ion transport</keyword>
<comment type="similarity">
    <text evidence="2">Belongs to the anion exchanger (TC 2.A.31) family.</text>
</comment>
<dbReference type="GO" id="GO:0050801">
    <property type="term" value="P:monoatomic ion homeostasis"/>
    <property type="evidence" value="ECO:0007669"/>
    <property type="project" value="TreeGrafter"/>
</dbReference>
<dbReference type="Pfam" id="PF07565">
    <property type="entry name" value="Band_3_cyto"/>
    <property type="match status" value="1"/>
</dbReference>
<dbReference type="InterPro" id="IPR003020">
    <property type="entry name" value="HCO3_transpt_euk"/>
</dbReference>
<evidence type="ECO:0008006" key="14">
    <source>
        <dbReference type="Google" id="ProtNLM"/>
    </source>
</evidence>
<evidence type="ECO:0000256" key="9">
    <source>
        <dbReference type="SAM" id="Phobius"/>
    </source>
</evidence>
<protein>
    <recommendedName>
        <fullName evidence="14">Anion exchange protein</fullName>
    </recommendedName>
</protein>
<feature type="transmembrane region" description="Helical" evidence="9">
    <location>
        <begin position="716"/>
        <end position="737"/>
    </location>
</feature>
<feature type="transmembrane region" description="Helical" evidence="9">
    <location>
        <begin position="620"/>
        <end position="640"/>
    </location>
</feature>
<dbReference type="InterPro" id="IPR016152">
    <property type="entry name" value="PTrfase/Anion_transptr"/>
</dbReference>
<feature type="transmembrane region" description="Helical" evidence="9">
    <location>
        <begin position="813"/>
        <end position="833"/>
    </location>
</feature>
<sequence length="1024" mass="115457">MNKDLYVVEEEHSGGSDNREGYKLSFHTGSYPTQMFIELQELVPRVDGGLQFNESIFKMPVAAHFRVLWLETARWVNFEENFNEVEQRFTEAHVPPMKFSCINSFRDKLQQNLKIIQTDALTLGQALDEVAKYALSQNCIQGNEQYDVLRAILFAERWHPEVKGHISDAAEFDQYWAGTLPEGINPLSLGSREQGSSSLTKALSIHNECQHPYHRYNQPLTNCLSSGSEACTVICGLIEFLKSPILVLLRLNKTIQRSCISEVDIPVRFIFIYIGPQNDELNYAELARIFAVMMTNDTFRLCVYDSISVDDIIKGIDNFMQDSFVMPLSRHYNANALAGMTRQIEAYRKETVCERDGDRRPKGSFAVRKLTEQSQNNLVNGSYVPSSLNLKQQTDNIIKPDNDKLPIPSNEIDTPKISKRKLFLRDFCPPFIELSRGIRPWIKRMPGDYKDAIKKENFSIVFGSVLFIYFVNLSPSITFAALLNTQVDPSYTVTLTLLAVGVFLIIFTILSGQPLAIIGISAPMYIVESSLVSVSRSTGVDFKQLRFWSAFYCSIFGFIFVGCNISGIAKHIRRSVEEVYNSFIGFFFLLKALFTMFLLIPAKPKDNTPMSRMAYYQKLAVAGVTLFLAFIMLQFCLILAQLKRGNYFRRNIRKLLGALNVPLGMLLITGLERIFFKGYNLPTVNIPPSNQVNASTWVNPPDFSRLQDYSRAAPTLIHGTSIAIGVALAIIIFTEAALNGLTAMKNKAVKPNIFVMDLVLLQIIFPIISGITGWPFMSGTTVRTLSNLVALVKMDQSPAPGMPHKIVGTVEQRVSGVFVGILVALSIFLGSILSNIPLAALYGMFLYMGVMGLRDLTFVLRICSLMKRRKHWEDWECVRGLPSRHILVFSLIQAAVVLILVSLNIISDFTVANYVGLIFPIVILIYGLIREFALPKWEWLALYLHQLDRKYKLHPSVMRKPPSTVRNLSTIHKESVGSFASGGLTVTSQLKTNNFIEYIHDQETASYSDISEHEDGVVRRTWAT</sequence>
<keyword evidence="12" id="KW-1185">Reference proteome</keyword>
<feature type="domain" description="Band 3 cytoplasmic" evidence="11">
    <location>
        <begin position="68"/>
        <end position="327"/>
    </location>
</feature>
<comment type="subcellular location">
    <subcellularLocation>
        <location evidence="1">Cell membrane</location>
        <topology evidence="1">Multi-pass membrane protein</topology>
    </subcellularLocation>
</comment>
<evidence type="ECO:0000256" key="4">
    <source>
        <dbReference type="ARBA" id="ARBA00022475"/>
    </source>
</evidence>
<dbReference type="GO" id="GO:0008509">
    <property type="term" value="F:monoatomic anion transmembrane transporter activity"/>
    <property type="evidence" value="ECO:0007669"/>
    <property type="project" value="InterPro"/>
</dbReference>
<reference evidence="13" key="2">
    <citation type="submission" date="2023-11" db="UniProtKB">
        <authorList>
            <consortium name="WormBaseParasite"/>
        </authorList>
    </citation>
    <scope>IDENTIFICATION</scope>
</reference>
<dbReference type="WBParaSite" id="SRDH1_23810.6">
    <property type="protein sequence ID" value="SRDH1_23810.6"/>
    <property type="gene ID" value="SRDH1_23810"/>
</dbReference>
<dbReference type="GO" id="GO:0005452">
    <property type="term" value="F:solute:inorganic anion antiporter activity"/>
    <property type="evidence" value="ECO:0007669"/>
    <property type="project" value="InterPro"/>
</dbReference>
<evidence type="ECO:0000259" key="11">
    <source>
        <dbReference type="Pfam" id="PF07565"/>
    </source>
</evidence>
<keyword evidence="6 9" id="KW-1133">Transmembrane helix</keyword>
<feature type="domain" description="Bicarbonate transporter-like transmembrane" evidence="10">
    <location>
        <begin position="438"/>
        <end position="607"/>
    </location>
</feature>
<dbReference type="InterPro" id="IPR013769">
    <property type="entry name" value="Band3_cytoplasmic_dom"/>
</dbReference>
<feature type="transmembrane region" description="Helical" evidence="9">
    <location>
        <begin position="495"/>
        <end position="527"/>
    </location>
</feature>
<feature type="transmembrane region" description="Helical" evidence="9">
    <location>
        <begin position="911"/>
        <end position="929"/>
    </location>
</feature>
<dbReference type="Gene3D" id="1.10.287.570">
    <property type="entry name" value="Helical hairpin bin"/>
    <property type="match status" value="1"/>
</dbReference>
<dbReference type="PANTHER" id="PTHR11453">
    <property type="entry name" value="ANION EXCHANGE PROTEIN"/>
    <property type="match status" value="1"/>
</dbReference>
<dbReference type="Proteomes" id="UP000050792">
    <property type="component" value="Unassembled WGS sequence"/>
</dbReference>
<evidence type="ECO:0000256" key="3">
    <source>
        <dbReference type="ARBA" id="ARBA00022448"/>
    </source>
</evidence>
<feature type="transmembrane region" description="Helical" evidence="9">
    <location>
        <begin position="749"/>
        <end position="768"/>
    </location>
</feature>
<evidence type="ECO:0000256" key="6">
    <source>
        <dbReference type="ARBA" id="ARBA00022989"/>
    </source>
</evidence>
<dbReference type="SUPFAM" id="SSF55804">
    <property type="entry name" value="Phoshotransferase/anion transport protein"/>
    <property type="match status" value="1"/>
</dbReference>
<dbReference type="AlphaFoldDB" id="A0AA85ETW2"/>
<keyword evidence="5 9" id="KW-0812">Transmembrane</keyword>
<reference evidence="12" key="1">
    <citation type="submission" date="2022-06" db="EMBL/GenBank/DDBJ databases">
        <authorList>
            <person name="Berger JAMES D."/>
            <person name="Berger JAMES D."/>
        </authorList>
    </citation>
    <scope>NUCLEOTIDE SEQUENCE [LARGE SCALE GENOMIC DNA]</scope>
</reference>
<proteinExistence type="inferred from homology"/>
<feature type="transmembrane region" description="Helical" evidence="9">
    <location>
        <begin position="579"/>
        <end position="600"/>
    </location>
</feature>
<feature type="transmembrane region" description="Helical" evidence="9">
    <location>
        <begin position="885"/>
        <end position="905"/>
    </location>
</feature>
<evidence type="ECO:0000256" key="5">
    <source>
        <dbReference type="ARBA" id="ARBA00022692"/>
    </source>
</evidence>
<dbReference type="InterPro" id="IPR011531">
    <property type="entry name" value="HCO3_transpt-like_TM_dom"/>
</dbReference>
<evidence type="ECO:0000256" key="1">
    <source>
        <dbReference type="ARBA" id="ARBA00004651"/>
    </source>
</evidence>
<keyword evidence="3" id="KW-0813">Transport</keyword>
<evidence type="ECO:0000259" key="10">
    <source>
        <dbReference type="Pfam" id="PF00955"/>
    </source>
</evidence>
<evidence type="ECO:0000256" key="8">
    <source>
        <dbReference type="ARBA" id="ARBA00023136"/>
    </source>
</evidence>
<dbReference type="Pfam" id="PF00955">
    <property type="entry name" value="HCO3_cotransp"/>
    <property type="match status" value="2"/>
</dbReference>
<dbReference type="PANTHER" id="PTHR11453:SF47">
    <property type="entry name" value="ANION EXCHANGE PROTEIN"/>
    <property type="match status" value="1"/>
</dbReference>
<dbReference type="Gene3D" id="3.40.930.10">
    <property type="entry name" value="Mannitol-specific EII, Chain A"/>
    <property type="match status" value="1"/>
</dbReference>
<keyword evidence="4" id="KW-1003">Cell membrane</keyword>
<keyword evidence="8 9" id="KW-0472">Membrane</keyword>
<organism evidence="12 13">
    <name type="scientific">Schistosoma rodhaini</name>
    <dbReference type="NCBI Taxonomy" id="6188"/>
    <lineage>
        <taxon>Eukaryota</taxon>
        <taxon>Metazoa</taxon>
        <taxon>Spiralia</taxon>
        <taxon>Lophotrochozoa</taxon>
        <taxon>Platyhelminthes</taxon>
        <taxon>Trematoda</taxon>
        <taxon>Digenea</taxon>
        <taxon>Strigeidida</taxon>
        <taxon>Schistosomatoidea</taxon>
        <taxon>Schistosomatidae</taxon>
        <taxon>Schistosoma</taxon>
    </lineage>
</organism>
<evidence type="ECO:0000313" key="12">
    <source>
        <dbReference type="Proteomes" id="UP000050792"/>
    </source>
</evidence>
<evidence type="ECO:0000313" key="13">
    <source>
        <dbReference type="WBParaSite" id="SRDH1_23810.6"/>
    </source>
</evidence>
<feature type="transmembrane region" description="Helical" evidence="9">
    <location>
        <begin position="547"/>
        <end position="567"/>
    </location>
</feature>